<protein>
    <recommendedName>
        <fullName evidence="3">Lipocalin-like domain-containing protein</fullName>
    </recommendedName>
</protein>
<gene>
    <name evidence="1" type="ORF">SOO65_11120</name>
</gene>
<sequence>MITLALLAGIWSTTCIQTQMSPDHQGFVVESYHIQKDGSYEFKRSWFRDSKCSEPSGTDTESGILELGGKISSFFSPGNSYEANFSSEGGIDLGAIALRENDYIMVARGVKNNNFRNTMLSLFQYKKQP</sequence>
<accession>A0AAX4HJ22</accession>
<dbReference type="EMBL" id="CP139487">
    <property type="protein sequence ID" value="WPU63235.1"/>
    <property type="molecule type" value="Genomic_DNA"/>
</dbReference>
<evidence type="ECO:0000313" key="1">
    <source>
        <dbReference type="EMBL" id="WPU63235.1"/>
    </source>
</evidence>
<dbReference type="Proteomes" id="UP001324634">
    <property type="component" value="Chromosome"/>
</dbReference>
<evidence type="ECO:0008006" key="3">
    <source>
        <dbReference type="Google" id="ProtNLM"/>
    </source>
</evidence>
<dbReference type="KEGG" id="psti:SOO65_11120"/>
<dbReference type="RefSeq" id="WP_321389568.1">
    <property type="nucleotide sequence ID" value="NZ_CP139487.1"/>
</dbReference>
<name>A0AAX4HJ22_9BACT</name>
<organism evidence="1 2">
    <name type="scientific">Peredibacter starrii</name>
    <dbReference type="NCBI Taxonomy" id="28202"/>
    <lineage>
        <taxon>Bacteria</taxon>
        <taxon>Pseudomonadati</taxon>
        <taxon>Bdellovibrionota</taxon>
        <taxon>Bacteriovoracia</taxon>
        <taxon>Bacteriovoracales</taxon>
        <taxon>Bacteriovoracaceae</taxon>
        <taxon>Peredibacter</taxon>
    </lineage>
</organism>
<dbReference type="AlphaFoldDB" id="A0AAX4HJ22"/>
<proteinExistence type="predicted"/>
<evidence type="ECO:0000313" key="2">
    <source>
        <dbReference type="Proteomes" id="UP001324634"/>
    </source>
</evidence>
<reference evidence="1 2" key="1">
    <citation type="submission" date="2023-11" db="EMBL/GenBank/DDBJ databases">
        <title>Peredibacter starrii A3.12.</title>
        <authorList>
            <person name="Mitchell R.J."/>
        </authorList>
    </citation>
    <scope>NUCLEOTIDE SEQUENCE [LARGE SCALE GENOMIC DNA]</scope>
    <source>
        <strain evidence="1 2">A3.12</strain>
    </source>
</reference>
<keyword evidence="2" id="KW-1185">Reference proteome</keyword>